<sequence length="221" mass="22894">MSSLSRALCAASAGLLVFFLVRQQAMPYADDLRAAPPSIATLATTTACWAARDLRRQTARAVQREWLTAAVMIGLTVGAVGPALGVAARAALYVAVLCGSVTAMSASIAVAAVRPDRADRSDAPVSRVICALSATISAAALLAVPIGFLVVWVRVNWTGCFLACAEPDRSLAVLLGGIVLVLLADVVALGVAGWRRFPRFLTTVALLPPTALLVATPMVLT</sequence>
<keyword evidence="4" id="KW-1185">Reference proteome</keyword>
<organism evidence="3 4">
    <name type="scientific">Flexivirga aerilata</name>
    <dbReference type="NCBI Taxonomy" id="1656889"/>
    <lineage>
        <taxon>Bacteria</taxon>
        <taxon>Bacillati</taxon>
        <taxon>Actinomycetota</taxon>
        <taxon>Actinomycetes</taxon>
        <taxon>Micrococcales</taxon>
        <taxon>Dermacoccaceae</taxon>
        <taxon>Flexivirga</taxon>
    </lineage>
</organism>
<keyword evidence="1" id="KW-1133">Transmembrane helix</keyword>
<dbReference type="AlphaFoldDB" id="A0A849AAR6"/>
<feature type="signal peptide" evidence="2">
    <location>
        <begin position="1"/>
        <end position="25"/>
    </location>
</feature>
<name>A0A849AAR6_9MICO</name>
<feature type="transmembrane region" description="Helical" evidence="1">
    <location>
        <begin position="125"/>
        <end position="151"/>
    </location>
</feature>
<dbReference type="RefSeq" id="WP_171151401.1">
    <property type="nucleotide sequence ID" value="NZ_JABENB010000001.1"/>
</dbReference>
<keyword evidence="1" id="KW-0472">Membrane</keyword>
<proteinExistence type="predicted"/>
<evidence type="ECO:0000256" key="2">
    <source>
        <dbReference type="SAM" id="SignalP"/>
    </source>
</evidence>
<reference evidence="3 4" key="1">
    <citation type="submission" date="2020-05" db="EMBL/GenBank/DDBJ databases">
        <title>Flexivirga sp. ID2601S isolated from air conditioner.</title>
        <authorList>
            <person name="Kim D.H."/>
        </authorList>
    </citation>
    <scope>NUCLEOTIDE SEQUENCE [LARGE SCALE GENOMIC DNA]</scope>
    <source>
        <strain evidence="3 4">ID2601S</strain>
    </source>
</reference>
<dbReference type="EMBL" id="JABENB010000001">
    <property type="protein sequence ID" value="NNG38014.1"/>
    <property type="molecule type" value="Genomic_DNA"/>
</dbReference>
<feature type="transmembrane region" description="Helical" evidence="1">
    <location>
        <begin position="66"/>
        <end position="84"/>
    </location>
</feature>
<feature type="transmembrane region" description="Helical" evidence="1">
    <location>
        <begin position="200"/>
        <end position="220"/>
    </location>
</feature>
<keyword evidence="1" id="KW-0812">Transmembrane</keyword>
<evidence type="ECO:0000313" key="3">
    <source>
        <dbReference type="EMBL" id="NNG38014.1"/>
    </source>
</evidence>
<dbReference type="Proteomes" id="UP000557772">
    <property type="component" value="Unassembled WGS sequence"/>
</dbReference>
<accession>A0A849AAR6</accession>
<evidence type="ECO:0000313" key="4">
    <source>
        <dbReference type="Proteomes" id="UP000557772"/>
    </source>
</evidence>
<evidence type="ECO:0000256" key="1">
    <source>
        <dbReference type="SAM" id="Phobius"/>
    </source>
</evidence>
<gene>
    <name evidence="3" type="ORF">HJ588_01820</name>
</gene>
<feature type="transmembrane region" description="Helical" evidence="1">
    <location>
        <begin position="90"/>
        <end position="113"/>
    </location>
</feature>
<protein>
    <submittedName>
        <fullName evidence="3">Uncharacterized protein</fullName>
    </submittedName>
</protein>
<feature type="chain" id="PRO_5032391038" evidence="2">
    <location>
        <begin position="26"/>
        <end position="221"/>
    </location>
</feature>
<comment type="caution">
    <text evidence="3">The sequence shown here is derived from an EMBL/GenBank/DDBJ whole genome shotgun (WGS) entry which is preliminary data.</text>
</comment>
<keyword evidence="2" id="KW-0732">Signal</keyword>
<feature type="transmembrane region" description="Helical" evidence="1">
    <location>
        <begin position="171"/>
        <end position="193"/>
    </location>
</feature>